<feature type="transmembrane region" description="Helical" evidence="1">
    <location>
        <begin position="7"/>
        <end position="25"/>
    </location>
</feature>
<keyword evidence="1" id="KW-0472">Membrane</keyword>
<keyword evidence="1" id="KW-0812">Transmembrane</keyword>
<evidence type="ECO:0000313" key="2">
    <source>
        <dbReference type="EMBL" id="GAA5049378.1"/>
    </source>
</evidence>
<comment type="caution">
    <text evidence="2">The sequence shown here is derived from an EMBL/GenBank/DDBJ whole genome shotgun (WGS) entry which is preliminary data.</text>
</comment>
<organism evidence="2 3">
    <name type="scientific">Erythrobacter westpacificensis</name>
    <dbReference type="NCBI Taxonomy" id="1055231"/>
    <lineage>
        <taxon>Bacteria</taxon>
        <taxon>Pseudomonadati</taxon>
        <taxon>Pseudomonadota</taxon>
        <taxon>Alphaproteobacteria</taxon>
        <taxon>Sphingomonadales</taxon>
        <taxon>Erythrobacteraceae</taxon>
        <taxon>Erythrobacter/Porphyrobacter group</taxon>
        <taxon>Erythrobacter</taxon>
    </lineage>
</organism>
<name>A0ABP9K3T1_9SPHN</name>
<keyword evidence="3" id="KW-1185">Reference proteome</keyword>
<gene>
    <name evidence="2" type="ORF">GCM10023208_07560</name>
</gene>
<proteinExistence type="predicted"/>
<protein>
    <recommendedName>
        <fullName evidence="4">DoxX family membrane protein</fullName>
    </recommendedName>
</protein>
<feature type="transmembrane region" description="Helical" evidence="1">
    <location>
        <begin position="45"/>
        <end position="66"/>
    </location>
</feature>
<reference evidence="3" key="1">
    <citation type="journal article" date="2019" name="Int. J. Syst. Evol. Microbiol.">
        <title>The Global Catalogue of Microorganisms (GCM) 10K type strain sequencing project: providing services to taxonomists for standard genome sequencing and annotation.</title>
        <authorList>
            <consortium name="The Broad Institute Genomics Platform"/>
            <consortium name="The Broad Institute Genome Sequencing Center for Infectious Disease"/>
            <person name="Wu L."/>
            <person name="Ma J."/>
        </authorList>
    </citation>
    <scope>NUCLEOTIDE SEQUENCE [LARGE SCALE GENOMIC DNA]</scope>
    <source>
        <strain evidence="3">JCM 18014</strain>
    </source>
</reference>
<evidence type="ECO:0008006" key="4">
    <source>
        <dbReference type="Google" id="ProtNLM"/>
    </source>
</evidence>
<evidence type="ECO:0000313" key="3">
    <source>
        <dbReference type="Proteomes" id="UP001500518"/>
    </source>
</evidence>
<feature type="transmembrane region" description="Helical" evidence="1">
    <location>
        <begin position="96"/>
        <end position="112"/>
    </location>
</feature>
<keyword evidence="1" id="KW-1133">Transmembrane helix</keyword>
<evidence type="ECO:0000256" key="1">
    <source>
        <dbReference type="SAM" id="Phobius"/>
    </source>
</evidence>
<dbReference type="Proteomes" id="UP001500518">
    <property type="component" value="Unassembled WGS sequence"/>
</dbReference>
<sequence>MKWLYHASRVIFGGWWVYSGAMPFIDPGWQPLGQEQAAIDFSLAMIDSGLMTCVKVAEILLGLLILANRLMPLCVIAIAPINFVIVYWNFVLDEGVIEYVFGALTIIFNVVLA</sequence>
<feature type="transmembrane region" description="Helical" evidence="1">
    <location>
        <begin position="73"/>
        <end position="90"/>
    </location>
</feature>
<dbReference type="EMBL" id="BAABHV010000006">
    <property type="protein sequence ID" value="GAA5049378.1"/>
    <property type="molecule type" value="Genomic_DNA"/>
</dbReference>
<dbReference type="RefSeq" id="WP_346031801.1">
    <property type="nucleotide sequence ID" value="NZ_BAABHV010000006.1"/>
</dbReference>
<accession>A0ABP9K3T1</accession>